<feature type="coiled-coil region" evidence="7">
    <location>
        <begin position="1016"/>
        <end position="1084"/>
    </location>
</feature>
<evidence type="ECO:0000256" key="7">
    <source>
        <dbReference type="SAM" id="Coils"/>
    </source>
</evidence>
<dbReference type="PROSITE" id="PS51746">
    <property type="entry name" value="PPM_2"/>
    <property type="match status" value="1"/>
</dbReference>
<dbReference type="PROSITE" id="PS01032">
    <property type="entry name" value="PPM_1"/>
    <property type="match status" value="1"/>
</dbReference>
<dbReference type="PANTHER" id="PTHR48051">
    <property type="match status" value="1"/>
</dbReference>
<feature type="domain" description="PPM-type phosphatase" evidence="8">
    <location>
        <begin position="686"/>
        <end position="1004"/>
    </location>
</feature>
<comment type="similarity">
    <text evidence="6">Belongs to the PP2C family.</text>
</comment>
<dbReference type="PROSITE" id="PS51450">
    <property type="entry name" value="LRR"/>
    <property type="match status" value="8"/>
</dbReference>
<dbReference type="Pfam" id="PF00481">
    <property type="entry name" value="PP2C"/>
    <property type="match status" value="1"/>
</dbReference>
<evidence type="ECO:0000256" key="5">
    <source>
        <dbReference type="ARBA" id="ARBA00022912"/>
    </source>
</evidence>
<dbReference type="GO" id="GO:0046872">
    <property type="term" value="F:metal ion binding"/>
    <property type="evidence" value="ECO:0007669"/>
    <property type="project" value="UniProtKB-KW"/>
</dbReference>
<dbReference type="GO" id="GO:0004721">
    <property type="term" value="F:phosphoprotein phosphatase activity"/>
    <property type="evidence" value="ECO:0007669"/>
    <property type="project" value="UniProtKB-KW"/>
</dbReference>
<keyword evidence="7" id="KW-0175">Coiled coil</keyword>
<dbReference type="CDD" id="cd00143">
    <property type="entry name" value="PP2Cc"/>
    <property type="match status" value="1"/>
</dbReference>
<sequence>MSQNIEDIKKTEKIDISNQNLKEIPKEIKKTKALKTFLIQQNEIQKIPQFMSKLRTLTTLNFSENKIETIPNGLFGLTSLETLDLSNNNIKDVPEKMKNLRNLKQLDLSINRISEIPKDILSDFMSLKVLGLYRNRIGALPFQIGSLRNLKELHLDVNKLEKWSPGISLLRKLRVLKISQNMITKLPEKLEIAGMSKLLNLDISDNFLTELPDSVSSFKKIKILIANRNKISKVSPLIHELGDLEVLKLDRNELKNFPENPQVVANSLITLSLNENQFEQIPAIFKEMRSLIDLSLNRNNIKEFTIELENLKGLDLSKNSISNISSSALSSLTKLEYLFMDHNNISHVPSSIGALACLRILYMSSNKIQKLPDTFCVLEKLEEISLSSNLINVLPKDIGRLQNLSKLSLDNNNLRKLPESFSNLRNLSVLILSGNKFKNFPLVITKLKRLEILHISLCFLTTLPNDIQNLSHLIELDASCNKLGSIPETLGKIQSLSVINLSGNLIQNLPADFFALDFPARKATLSIDLSYNLLTEFHAEWYKMDHLKELDLSRNKIGKISGGKFSKEMQLESLKLAHNKTQRVDLSSIKRLPHLQTLCLEGNTLSTKFTKTIENYLGDNIDSQERMQQTIVDNLSNISLQTNNIDTIYLTMHSLSYFPCLKRLLVSFYQKTPNARCISTKSLRRKVGYADMRGKREFMEDAFDIKAGMGTFSNIDIYSLFDGHGNDIVSSLAAKIIPPSILHHLTNHLVHFIQPENQSDFFINSRLSKLQNQPKMPSASQFILKIPKNSRIKMHKTRFISPAKKINHPNILKYQFENHDEKNGKKQEIKSMFNKIFQEFNNHIDERKEQGGSTAVVAVFIKDECYVANTGDSRAILVRNSKAIRVSQDHHPNLAKEYRRIRGLGGCISSDGRVNGGLAISRALGDLEFSPLVTCKPHVSSFSVSENDQFLIIFCDGISDVLSDQQIADIAVYSRSPSKAALLLRNTAYALGSTDNISVIVISLNPWKNKNSQVLIKKKKRNRNRKKNKIENLDLNNHFDFDLNLNENENLNENQNENLNENQNENLNENQNEIKIQNLNENENQN</sequence>
<dbReference type="InterPro" id="IPR000222">
    <property type="entry name" value="PP2C_BS"/>
</dbReference>
<evidence type="ECO:0000256" key="3">
    <source>
        <dbReference type="ARBA" id="ARBA00022737"/>
    </source>
</evidence>
<keyword evidence="5 6" id="KW-0904">Protein phosphatase</keyword>
<name>A0A9Q0LD25_ANAIG</name>
<reference evidence="9" key="1">
    <citation type="submission" date="2022-10" db="EMBL/GenBank/DDBJ databases">
        <title>Novel sulphate-reducing endosymbionts in the free-living metamonad Anaeramoeba.</title>
        <authorList>
            <person name="Jerlstrom-Hultqvist J."/>
            <person name="Cepicka I."/>
            <person name="Gallot-Lavallee L."/>
            <person name="Salas-Leiva D."/>
            <person name="Curtis B.A."/>
            <person name="Zahonova K."/>
            <person name="Pipaliya S."/>
            <person name="Dacks J."/>
            <person name="Roger A.J."/>
        </authorList>
    </citation>
    <scope>NUCLEOTIDE SEQUENCE</scope>
    <source>
        <strain evidence="9">BMAN</strain>
    </source>
</reference>
<dbReference type="FunFam" id="3.80.10.10:FF:001164">
    <property type="entry name" value="GH01279p"/>
    <property type="match status" value="1"/>
</dbReference>
<evidence type="ECO:0000313" key="10">
    <source>
        <dbReference type="Proteomes" id="UP001149090"/>
    </source>
</evidence>
<dbReference type="SMART" id="SM00365">
    <property type="entry name" value="LRR_SD22"/>
    <property type="match status" value="10"/>
</dbReference>
<evidence type="ECO:0000256" key="4">
    <source>
        <dbReference type="ARBA" id="ARBA00022801"/>
    </source>
</evidence>
<accession>A0A9Q0LD25</accession>
<proteinExistence type="inferred from homology"/>
<dbReference type="SUPFAM" id="SSF52058">
    <property type="entry name" value="L domain-like"/>
    <property type="match status" value="2"/>
</dbReference>
<evidence type="ECO:0000256" key="2">
    <source>
        <dbReference type="ARBA" id="ARBA00022723"/>
    </source>
</evidence>
<evidence type="ECO:0000313" key="9">
    <source>
        <dbReference type="EMBL" id="KAJ5070503.1"/>
    </source>
</evidence>
<dbReference type="InterPro" id="IPR001611">
    <property type="entry name" value="Leu-rich_rpt"/>
</dbReference>
<evidence type="ECO:0000259" key="8">
    <source>
        <dbReference type="PROSITE" id="PS51746"/>
    </source>
</evidence>
<dbReference type="SMART" id="SM00332">
    <property type="entry name" value="PP2Cc"/>
    <property type="match status" value="1"/>
</dbReference>
<dbReference type="OrthoDB" id="1055148at2759"/>
<dbReference type="InterPro" id="IPR050216">
    <property type="entry name" value="LRR_domain-containing"/>
</dbReference>
<keyword evidence="4 6" id="KW-0378">Hydrolase</keyword>
<dbReference type="Gene3D" id="3.80.10.10">
    <property type="entry name" value="Ribonuclease Inhibitor"/>
    <property type="match status" value="5"/>
</dbReference>
<dbReference type="PANTHER" id="PTHR48051:SF1">
    <property type="entry name" value="RAS SUPPRESSOR PROTEIN 1"/>
    <property type="match status" value="1"/>
</dbReference>
<keyword evidence="3" id="KW-0677">Repeat</keyword>
<dbReference type="Pfam" id="PF13855">
    <property type="entry name" value="LRR_8"/>
    <property type="match status" value="1"/>
</dbReference>
<dbReference type="Gene3D" id="3.60.40.10">
    <property type="entry name" value="PPM-type phosphatase domain"/>
    <property type="match status" value="1"/>
</dbReference>
<dbReference type="OMA" id="NARCIST"/>
<evidence type="ECO:0000256" key="1">
    <source>
        <dbReference type="ARBA" id="ARBA00022614"/>
    </source>
</evidence>
<protein>
    <recommendedName>
        <fullName evidence="8">PPM-type phosphatase domain-containing protein</fullName>
    </recommendedName>
</protein>
<keyword evidence="2" id="KW-0479">Metal-binding</keyword>
<dbReference type="SUPFAM" id="SSF81606">
    <property type="entry name" value="PP2C-like"/>
    <property type="match status" value="1"/>
</dbReference>
<organism evidence="9 10">
    <name type="scientific">Anaeramoeba ignava</name>
    <name type="common">Anaerobic marine amoeba</name>
    <dbReference type="NCBI Taxonomy" id="1746090"/>
    <lineage>
        <taxon>Eukaryota</taxon>
        <taxon>Metamonada</taxon>
        <taxon>Anaeramoebidae</taxon>
        <taxon>Anaeramoeba</taxon>
    </lineage>
</organism>
<dbReference type="Pfam" id="PF23598">
    <property type="entry name" value="LRR_14"/>
    <property type="match status" value="2"/>
</dbReference>
<gene>
    <name evidence="9" type="ORF">M0811_10772</name>
</gene>
<keyword evidence="1" id="KW-0433">Leucine-rich repeat</keyword>
<dbReference type="InterPro" id="IPR001932">
    <property type="entry name" value="PPM-type_phosphatase-like_dom"/>
</dbReference>
<comment type="caution">
    <text evidence="9">The sequence shown here is derived from an EMBL/GenBank/DDBJ whole genome shotgun (WGS) entry which is preliminary data.</text>
</comment>
<dbReference type="InterPro" id="IPR036457">
    <property type="entry name" value="PPM-type-like_dom_sf"/>
</dbReference>
<evidence type="ECO:0000256" key="6">
    <source>
        <dbReference type="RuleBase" id="RU003465"/>
    </source>
</evidence>
<dbReference type="InterPro" id="IPR055414">
    <property type="entry name" value="LRR_R13L4/SHOC2-like"/>
</dbReference>
<dbReference type="GO" id="GO:0005737">
    <property type="term" value="C:cytoplasm"/>
    <property type="evidence" value="ECO:0007669"/>
    <property type="project" value="TreeGrafter"/>
</dbReference>
<dbReference type="InterPro" id="IPR003591">
    <property type="entry name" value="Leu-rich_rpt_typical-subtyp"/>
</dbReference>
<dbReference type="SMART" id="SM00369">
    <property type="entry name" value="LRR_TYP"/>
    <property type="match status" value="19"/>
</dbReference>
<dbReference type="InterPro" id="IPR032675">
    <property type="entry name" value="LRR_dom_sf"/>
</dbReference>
<dbReference type="SMART" id="SM00364">
    <property type="entry name" value="LRR_BAC"/>
    <property type="match status" value="12"/>
</dbReference>
<dbReference type="EMBL" id="JAPDFW010000094">
    <property type="protein sequence ID" value="KAJ5070503.1"/>
    <property type="molecule type" value="Genomic_DNA"/>
</dbReference>
<dbReference type="Proteomes" id="UP001149090">
    <property type="component" value="Unassembled WGS sequence"/>
</dbReference>
<dbReference type="AlphaFoldDB" id="A0A9Q0LD25"/>
<keyword evidence="10" id="KW-1185">Reference proteome</keyword>